<evidence type="ECO:0000313" key="2">
    <source>
        <dbReference type="EMBL" id="RVW37751.1"/>
    </source>
</evidence>
<comment type="caution">
    <text evidence="2">The sequence shown here is derived from an EMBL/GenBank/DDBJ whole genome shotgun (WGS) entry which is preliminary data.</text>
</comment>
<proteinExistence type="predicted"/>
<gene>
    <name evidence="2" type="ORF">CK203_100852</name>
</gene>
<organism evidence="2 3">
    <name type="scientific">Vitis vinifera</name>
    <name type="common">Grape</name>
    <dbReference type="NCBI Taxonomy" id="29760"/>
    <lineage>
        <taxon>Eukaryota</taxon>
        <taxon>Viridiplantae</taxon>
        <taxon>Streptophyta</taxon>
        <taxon>Embryophyta</taxon>
        <taxon>Tracheophyta</taxon>
        <taxon>Spermatophyta</taxon>
        <taxon>Magnoliopsida</taxon>
        <taxon>eudicotyledons</taxon>
        <taxon>Gunneridae</taxon>
        <taxon>Pentapetalae</taxon>
        <taxon>rosids</taxon>
        <taxon>Vitales</taxon>
        <taxon>Vitaceae</taxon>
        <taxon>Viteae</taxon>
        <taxon>Vitis</taxon>
    </lineage>
</organism>
<dbReference type="Proteomes" id="UP000288805">
    <property type="component" value="Unassembled WGS sequence"/>
</dbReference>
<sequence length="117" mass="12619">MEAAPKLPSGMINVHRSALMMKKLMGLVNRNPTWPPKLNKAANLEEATPLPPPPRVARIITTPPAPLRHHRSTPTTTAGGASPPPAPQSSTHHPYPSKTTVTSSFCPRAQRHKSSNN</sequence>
<reference evidence="2 3" key="1">
    <citation type="journal article" date="2018" name="PLoS Genet.">
        <title>Population sequencing reveals clonal diversity and ancestral inbreeding in the grapevine cultivar Chardonnay.</title>
        <authorList>
            <person name="Roach M.J."/>
            <person name="Johnson D.L."/>
            <person name="Bohlmann J."/>
            <person name="van Vuuren H.J."/>
            <person name="Jones S.J."/>
            <person name="Pretorius I.S."/>
            <person name="Schmidt S.A."/>
            <person name="Borneman A.R."/>
        </authorList>
    </citation>
    <scope>NUCLEOTIDE SEQUENCE [LARGE SCALE GENOMIC DNA]</scope>
    <source>
        <strain evidence="3">cv. Chardonnay</strain>
        <tissue evidence="2">Leaf</tissue>
    </source>
</reference>
<evidence type="ECO:0000256" key="1">
    <source>
        <dbReference type="SAM" id="MobiDB-lite"/>
    </source>
</evidence>
<feature type="region of interest" description="Disordered" evidence="1">
    <location>
        <begin position="31"/>
        <end position="117"/>
    </location>
</feature>
<dbReference type="OrthoDB" id="1303570at2759"/>
<dbReference type="AlphaFoldDB" id="A0A438DQN5"/>
<dbReference type="EMBL" id="QGNW01001526">
    <property type="protein sequence ID" value="RVW37751.1"/>
    <property type="molecule type" value="Genomic_DNA"/>
</dbReference>
<name>A0A438DQN5_VITVI</name>
<evidence type="ECO:0000313" key="3">
    <source>
        <dbReference type="Proteomes" id="UP000288805"/>
    </source>
</evidence>
<protein>
    <submittedName>
        <fullName evidence="2">Uncharacterized protein</fullName>
    </submittedName>
</protein>
<accession>A0A438DQN5</accession>